<organism evidence="1">
    <name type="scientific">marine sediment metagenome</name>
    <dbReference type="NCBI Taxonomy" id="412755"/>
    <lineage>
        <taxon>unclassified sequences</taxon>
        <taxon>metagenomes</taxon>
        <taxon>ecological metagenomes</taxon>
    </lineage>
</organism>
<dbReference type="EMBL" id="BARS01055094">
    <property type="protein sequence ID" value="GAG42841.1"/>
    <property type="molecule type" value="Genomic_DNA"/>
</dbReference>
<comment type="caution">
    <text evidence="1">The sequence shown here is derived from an EMBL/GenBank/DDBJ whole genome shotgun (WGS) entry which is preliminary data.</text>
</comment>
<sequence>MMELLEGYMIVDIDAIDVTAAEDLLYEIFLQGSNVAAFA</sequence>
<name>X0Z2K6_9ZZZZ</name>
<accession>X0Z2K6</accession>
<proteinExistence type="predicted"/>
<evidence type="ECO:0000313" key="1">
    <source>
        <dbReference type="EMBL" id="GAG42841.1"/>
    </source>
</evidence>
<protein>
    <submittedName>
        <fullName evidence="1">Uncharacterized protein</fullName>
    </submittedName>
</protein>
<gene>
    <name evidence="1" type="ORF">S01H1_81419</name>
</gene>
<reference evidence="1" key="1">
    <citation type="journal article" date="2014" name="Front. Microbiol.">
        <title>High frequency of phylogenetically diverse reductive dehalogenase-homologous genes in deep subseafloor sedimentary metagenomes.</title>
        <authorList>
            <person name="Kawai M."/>
            <person name="Futagami T."/>
            <person name="Toyoda A."/>
            <person name="Takaki Y."/>
            <person name="Nishi S."/>
            <person name="Hori S."/>
            <person name="Arai W."/>
            <person name="Tsubouchi T."/>
            <person name="Morono Y."/>
            <person name="Uchiyama I."/>
            <person name="Ito T."/>
            <person name="Fujiyama A."/>
            <person name="Inagaki F."/>
            <person name="Takami H."/>
        </authorList>
    </citation>
    <scope>NUCLEOTIDE SEQUENCE</scope>
    <source>
        <strain evidence="1">Expedition CK06-06</strain>
    </source>
</reference>
<dbReference type="AlphaFoldDB" id="X0Z2K6"/>
<feature type="non-terminal residue" evidence="1">
    <location>
        <position position="39"/>
    </location>
</feature>